<feature type="compositionally biased region" description="Acidic residues" evidence="1">
    <location>
        <begin position="270"/>
        <end position="283"/>
    </location>
</feature>
<evidence type="ECO:0000313" key="2">
    <source>
        <dbReference type="EMBL" id="OJT11885.1"/>
    </source>
</evidence>
<feature type="compositionally biased region" description="Basic residues" evidence="1">
    <location>
        <begin position="254"/>
        <end position="263"/>
    </location>
</feature>
<dbReference type="Proteomes" id="UP000184267">
    <property type="component" value="Unassembled WGS sequence"/>
</dbReference>
<feature type="compositionally biased region" description="Low complexity" evidence="1">
    <location>
        <begin position="223"/>
        <end position="253"/>
    </location>
</feature>
<gene>
    <name evidence="2" type="ORF">TRAPUB_11573</name>
</gene>
<feature type="compositionally biased region" description="Low complexity" evidence="1">
    <location>
        <begin position="194"/>
        <end position="210"/>
    </location>
</feature>
<evidence type="ECO:0000313" key="3">
    <source>
        <dbReference type="Proteomes" id="UP000184267"/>
    </source>
</evidence>
<proteinExistence type="predicted"/>
<organism evidence="2 3">
    <name type="scientific">Trametes pubescens</name>
    <name type="common">White-rot fungus</name>
    <dbReference type="NCBI Taxonomy" id="154538"/>
    <lineage>
        <taxon>Eukaryota</taxon>
        <taxon>Fungi</taxon>
        <taxon>Dikarya</taxon>
        <taxon>Basidiomycota</taxon>
        <taxon>Agaricomycotina</taxon>
        <taxon>Agaricomycetes</taxon>
        <taxon>Polyporales</taxon>
        <taxon>Polyporaceae</taxon>
        <taxon>Trametes</taxon>
    </lineage>
</organism>
<feature type="region of interest" description="Disordered" evidence="1">
    <location>
        <begin position="76"/>
        <end position="147"/>
    </location>
</feature>
<feature type="region of interest" description="Disordered" evidence="1">
    <location>
        <begin position="167"/>
        <end position="309"/>
    </location>
</feature>
<protein>
    <submittedName>
        <fullName evidence="2">Uncharacterized protein</fullName>
    </submittedName>
</protein>
<feature type="compositionally biased region" description="Polar residues" evidence="1">
    <location>
        <begin position="285"/>
        <end position="294"/>
    </location>
</feature>
<name>A0A1M2VWA8_TRAPU</name>
<comment type="caution">
    <text evidence="2">The sequence shown here is derived from an EMBL/GenBank/DDBJ whole genome shotgun (WGS) entry which is preliminary data.</text>
</comment>
<sequence>MAIPPEGLDYQQWVDNYSSGQYNTYAQGGLPGNVSQVPFQQPSQQQAQSQLHHIQTTAPAAAPTQNRYNFVQEPYASGEQGAGYDPQFAPPIPGDRPQRGMPRISRRGGPAVGYAAAPNLRIPDAPRGAYQQPQQSPHRPQQAFGVQGAAQGGESYFYSPVNADVIPGAGDQQHHSSYSFAPQYQPDSYPPTYTPSSDFTNLPSSVSTPSVGGGTDDGQLTYSSASSHAPQRPPAQQAHSSSSRHSAGSATRTTGRRGKPAAKRQREEIQDGDDSDTQSDDEQPPTLSGLNMTVNVPPPQGQNSLPGRL</sequence>
<feature type="compositionally biased region" description="Low complexity" evidence="1">
    <location>
        <begin position="131"/>
        <end position="147"/>
    </location>
</feature>
<keyword evidence="3" id="KW-1185">Reference proteome</keyword>
<dbReference type="OrthoDB" id="2757121at2759"/>
<accession>A0A1M2VWA8</accession>
<dbReference type="EMBL" id="MNAD01000558">
    <property type="protein sequence ID" value="OJT11885.1"/>
    <property type="molecule type" value="Genomic_DNA"/>
</dbReference>
<dbReference type="OMA" id="LDYQQWV"/>
<evidence type="ECO:0000256" key="1">
    <source>
        <dbReference type="SAM" id="MobiDB-lite"/>
    </source>
</evidence>
<reference evidence="2 3" key="1">
    <citation type="submission" date="2016-10" db="EMBL/GenBank/DDBJ databases">
        <title>Genome sequence of the basidiomycete white-rot fungus Trametes pubescens.</title>
        <authorList>
            <person name="Makela M.R."/>
            <person name="Granchi Z."/>
            <person name="Peng M."/>
            <person name="De Vries R.P."/>
            <person name="Grigoriev I."/>
            <person name="Riley R."/>
            <person name="Hilden K."/>
        </authorList>
    </citation>
    <scope>NUCLEOTIDE SEQUENCE [LARGE SCALE GENOMIC DNA]</scope>
    <source>
        <strain evidence="2 3">FBCC735</strain>
    </source>
</reference>
<dbReference type="AlphaFoldDB" id="A0A1M2VWA8"/>